<dbReference type="NCBIfam" id="TIGR04514">
    <property type="entry name" value="GWxTD_dom"/>
    <property type="match status" value="1"/>
</dbReference>
<gene>
    <name evidence="1" type="ORF">ENI34_03410</name>
</gene>
<organism evidence="1 2">
    <name type="scientific">candidate division WOR-3 bacterium</name>
    <dbReference type="NCBI Taxonomy" id="2052148"/>
    <lineage>
        <taxon>Bacteria</taxon>
        <taxon>Bacteria division WOR-3</taxon>
    </lineage>
</organism>
<dbReference type="Proteomes" id="UP000885826">
    <property type="component" value="Unassembled WGS sequence"/>
</dbReference>
<dbReference type="EMBL" id="DRIG01000036">
    <property type="protein sequence ID" value="HEC78174.1"/>
    <property type="molecule type" value="Genomic_DNA"/>
</dbReference>
<evidence type="ECO:0000313" key="2">
    <source>
        <dbReference type="Proteomes" id="UP000885826"/>
    </source>
</evidence>
<accession>A0A9C9JZW5</accession>
<evidence type="ECO:0000313" key="1">
    <source>
        <dbReference type="EMBL" id="HEC78174.1"/>
    </source>
</evidence>
<reference evidence="1" key="1">
    <citation type="journal article" date="2020" name="mSystems">
        <title>Genome- and Community-Level Interaction Insights into Carbon Utilization and Element Cycling Functions of Hydrothermarchaeota in Hydrothermal Sediment.</title>
        <authorList>
            <person name="Zhou Z."/>
            <person name="Liu Y."/>
            <person name="Xu W."/>
            <person name="Pan J."/>
            <person name="Luo Z.H."/>
            <person name="Li M."/>
        </authorList>
    </citation>
    <scope>NUCLEOTIDE SEQUENCE</scope>
    <source>
        <strain evidence="1">HyVt-388</strain>
    </source>
</reference>
<sequence>MRNKRRIFSVILLLFFLSCGVANIFAARYYRLLEKERKIFLGLRALDAVAAVEYINLASATERAAFYENFWKNKSVQERKEFEERIEYAFKEFGRFAPLSDDRILVYVKYGSPSKREQILPQKKPVKTKEIIKPAEIWTYKKEGLIFDFVRLTRAYKTIAQSRFGKQANVPYLEEVNTDTVIEVRTPGGLLKLDVATGRFRQEKNLTRLELYITVELEDTAGLLLSRNVKIFSKKDSLVAEKHHILIPKNSEQGIFFDEVNFWLMPEEYRIEFEIIDGKNNRIGKKTLWVNLLDYQNDAKEISDLIPARLIDREFTHKKFHKPVGRVIPLTKTTVPVHQPFYFYAEVYNLETQGGMHRLKMTYEVYNKEKMRREVIDVMMKDQSEVGDVAYLASQYHPMDLAPGHYLIVLKVKDLFSEKERTAVAEFELSPLK</sequence>
<name>A0A9C9JZW5_UNCW3</name>
<proteinExistence type="predicted"/>
<dbReference type="InterPro" id="IPR030959">
    <property type="entry name" value="GWxTD_dom"/>
</dbReference>
<dbReference type="PROSITE" id="PS51257">
    <property type="entry name" value="PROKAR_LIPOPROTEIN"/>
    <property type="match status" value="1"/>
</dbReference>
<comment type="caution">
    <text evidence="1">The sequence shown here is derived from an EMBL/GenBank/DDBJ whole genome shotgun (WGS) entry which is preliminary data.</text>
</comment>
<dbReference type="AlphaFoldDB" id="A0A9C9JZW5"/>
<protein>
    <submittedName>
        <fullName evidence="1">GWxTD domain-containing protein</fullName>
    </submittedName>
</protein>